<evidence type="ECO:0000313" key="8">
    <source>
        <dbReference type="EnsemblPlants" id="TraesCS3D02G098800.1"/>
    </source>
</evidence>
<dbReference type="EnsemblPlants" id="TraesCS3D02G098800.1">
    <property type="protein sequence ID" value="TraesCS3D02G098800.1"/>
    <property type="gene ID" value="TraesCS3D02G098800"/>
</dbReference>
<dbReference type="GO" id="GO:0005576">
    <property type="term" value="C:extracellular region"/>
    <property type="evidence" value="ECO:0000318"/>
    <property type="project" value="GO_Central"/>
</dbReference>
<organism evidence="8">
    <name type="scientific">Triticum aestivum</name>
    <name type="common">Wheat</name>
    <dbReference type="NCBI Taxonomy" id="4565"/>
    <lineage>
        <taxon>Eukaryota</taxon>
        <taxon>Viridiplantae</taxon>
        <taxon>Streptophyta</taxon>
        <taxon>Embryophyta</taxon>
        <taxon>Tracheophyta</taxon>
        <taxon>Spermatophyta</taxon>
        <taxon>Magnoliopsida</taxon>
        <taxon>Liliopsida</taxon>
        <taxon>Poales</taxon>
        <taxon>Poaceae</taxon>
        <taxon>BOP clade</taxon>
        <taxon>Pooideae</taxon>
        <taxon>Triticodae</taxon>
        <taxon>Triticeae</taxon>
        <taxon>Triticinae</taxon>
        <taxon>Triticum</taxon>
    </lineage>
</organism>
<protein>
    <recommendedName>
        <fullName evidence="7">Peptidase A1 domain-containing protein</fullName>
    </recommendedName>
</protein>
<name>A0A3B6GRC5_WHEAT</name>
<keyword evidence="6" id="KW-0812">Transmembrane</keyword>
<dbReference type="OMA" id="ERTECSN"/>
<dbReference type="AlphaFoldDB" id="A0A3B6GRC5"/>
<keyword evidence="6" id="KW-1133">Transmembrane helix</keyword>
<evidence type="ECO:0000256" key="3">
    <source>
        <dbReference type="ARBA" id="ARBA00022750"/>
    </source>
</evidence>
<keyword evidence="9" id="KW-1185">Reference proteome</keyword>
<evidence type="ECO:0000256" key="4">
    <source>
        <dbReference type="ARBA" id="ARBA00022801"/>
    </source>
</evidence>
<dbReference type="Gramene" id="TraesCS3D02G098800.1">
    <property type="protein sequence ID" value="TraesCS3D02G098800.1"/>
    <property type="gene ID" value="TraesCS3D02G098800"/>
</dbReference>
<dbReference type="SUPFAM" id="SSF50630">
    <property type="entry name" value="Acid proteases"/>
    <property type="match status" value="1"/>
</dbReference>
<dbReference type="InterPro" id="IPR032861">
    <property type="entry name" value="TAXi_N"/>
</dbReference>
<keyword evidence="6" id="KW-0472">Membrane</keyword>
<dbReference type="InterPro" id="IPR034161">
    <property type="entry name" value="Pepsin-like_plant"/>
</dbReference>
<evidence type="ECO:0000256" key="2">
    <source>
        <dbReference type="ARBA" id="ARBA00022670"/>
    </source>
</evidence>
<evidence type="ECO:0000256" key="1">
    <source>
        <dbReference type="ARBA" id="ARBA00007447"/>
    </source>
</evidence>
<feature type="transmembrane region" description="Helical" evidence="6">
    <location>
        <begin position="45"/>
        <end position="66"/>
    </location>
</feature>
<dbReference type="CDD" id="cd05476">
    <property type="entry name" value="pepsin_A_like_plant"/>
    <property type="match status" value="1"/>
</dbReference>
<dbReference type="InterPro" id="IPR032799">
    <property type="entry name" value="TAXi_C"/>
</dbReference>
<dbReference type="GO" id="GO:0006508">
    <property type="term" value="P:proteolysis"/>
    <property type="evidence" value="ECO:0007669"/>
    <property type="project" value="UniProtKB-KW"/>
</dbReference>
<sequence length="491" mass="51109">MPNPYIPHSSPYSPYQYTPAEEAISKRSAEVASGDKKSWHDGGRALLLAVLVLTAQLCGCMAYVGVGGGFSVEFIHRDSAKSPFHDPSLTSYDRVLAAVRRSTARSSGSPGGAVSEVVSAPFEYLMYVNVGTPRTRMLALVDTGSDVVWFKCSNGTAGPPPGAPLSAVFDPSSSSSYGLVGCRSDPCRAIYGTSCGADSFCRYRSTYSDGSTTAGILSTETFTFDDAPGGCVGCRDRPQLQVARVSFGCASSVTGKAFRLTGNVGLGAGSGSLVNQIGAATSLGRRFSYCLAPFFVNSSSILSFGGRAAVTEPGVTTPLVPSAVDAFYTVLLASVKIGNSTVVPPRRSPVIVDSGTVLTYLDKGLLDQVVAEVARRINLPRKQSPEKLVDLCYDVAGETEAWAKLLPEVTLGFGGGAAITLPARNAFVEARKGTVCLAMSAVTDDGPAVATIGSIAQQDFHVGFDLDKRAITFAAADCASSYSSSTTSVSL</sequence>
<dbReference type="PROSITE" id="PS51767">
    <property type="entry name" value="PEPTIDASE_A1"/>
    <property type="match status" value="1"/>
</dbReference>
<reference evidence="8" key="2">
    <citation type="submission" date="2018-10" db="UniProtKB">
        <authorList>
            <consortium name="EnsemblPlants"/>
        </authorList>
    </citation>
    <scope>IDENTIFICATION</scope>
</reference>
<feature type="domain" description="Peptidase A1" evidence="7">
    <location>
        <begin position="124"/>
        <end position="474"/>
    </location>
</feature>
<dbReference type="Pfam" id="PF14543">
    <property type="entry name" value="TAXi_N"/>
    <property type="match status" value="1"/>
</dbReference>
<proteinExistence type="inferred from homology"/>
<comment type="similarity">
    <text evidence="1">Belongs to the peptidase A1 family.</text>
</comment>
<dbReference type="OrthoDB" id="775830at2759"/>
<dbReference type="STRING" id="4565.A0A3B6GRC5"/>
<keyword evidence="3" id="KW-0064">Aspartyl protease</keyword>
<dbReference type="SMR" id="A0A3B6GRC5"/>
<dbReference type="Gramene" id="TraesCS3D03G0197200.1">
    <property type="protein sequence ID" value="TraesCS3D03G0197200.1.CDS"/>
    <property type="gene ID" value="TraesCS3D03G0197200"/>
</dbReference>
<dbReference type="PANTHER" id="PTHR47967:SF55">
    <property type="entry name" value="PEPTIDASE A1 DOMAIN-CONTAINING PROTEIN"/>
    <property type="match status" value="1"/>
</dbReference>
<evidence type="ECO:0000313" key="9">
    <source>
        <dbReference type="Proteomes" id="UP000019116"/>
    </source>
</evidence>
<keyword evidence="4" id="KW-0378">Hydrolase</keyword>
<keyword evidence="5" id="KW-0325">Glycoprotein</keyword>
<accession>A0A3B6GRC5</accession>
<evidence type="ECO:0000256" key="5">
    <source>
        <dbReference type="ARBA" id="ARBA00023180"/>
    </source>
</evidence>
<evidence type="ECO:0000256" key="6">
    <source>
        <dbReference type="SAM" id="Phobius"/>
    </source>
</evidence>
<evidence type="ECO:0000259" key="7">
    <source>
        <dbReference type="PROSITE" id="PS51767"/>
    </source>
</evidence>
<keyword evidence="2" id="KW-0645">Protease</keyword>
<dbReference type="Gene3D" id="2.40.70.10">
    <property type="entry name" value="Acid Proteases"/>
    <property type="match status" value="2"/>
</dbReference>
<dbReference type="Pfam" id="PF14541">
    <property type="entry name" value="TAXi_C"/>
    <property type="match status" value="1"/>
</dbReference>
<dbReference type="PANTHER" id="PTHR47967">
    <property type="entry name" value="OS07G0603500 PROTEIN-RELATED"/>
    <property type="match status" value="1"/>
</dbReference>
<dbReference type="InterPro" id="IPR051708">
    <property type="entry name" value="Plant_Aspart_Prot_A1"/>
</dbReference>
<dbReference type="Proteomes" id="UP000019116">
    <property type="component" value="Chromosome 3D"/>
</dbReference>
<reference evidence="8" key="1">
    <citation type="submission" date="2018-08" db="EMBL/GenBank/DDBJ databases">
        <authorList>
            <person name="Rossello M."/>
        </authorList>
    </citation>
    <scope>NUCLEOTIDE SEQUENCE [LARGE SCALE GENOMIC DNA]</scope>
    <source>
        <strain evidence="8">cv. Chinese Spring</strain>
    </source>
</reference>
<dbReference type="InterPro" id="IPR033121">
    <property type="entry name" value="PEPTIDASE_A1"/>
</dbReference>
<dbReference type="InterPro" id="IPR021109">
    <property type="entry name" value="Peptidase_aspartic_dom_sf"/>
</dbReference>
<dbReference type="GO" id="GO:0004190">
    <property type="term" value="F:aspartic-type endopeptidase activity"/>
    <property type="evidence" value="ECO:0000318"/>
    <property type="project" value="GO_Central"/>
</dbReference>